<protein>
    <recommendedName>
        <fullName evidence="1">HD/PDEase domain-containing protein</fullName>
    </recommendedName>
</protein>
<dbReference type="InterPro" id="IPR006674">
    <property type="entry name" value="HD_domain"/>
</dbReference>
<reference evidence="4" key="2">
    <citation type="submission" date="2007-06" db="PDB data bank">
        <title>Crystal structure of SE1688 protein from Staphylococcus epidermidis.</title>
        <authorList>
            <person name="Forouhar F."/>
            <person name="Su M."/>
            <person name="Benach J."/>
            <person name="Seetharaman J."/>
            <person name="Chen C.X."/>
            <person name="Fang Y."/>
            <person name="Cunningham K."/>
            <person name="Owen L."/>
            <person name="Ma L.-C."/>
            <person name="Xiao R."/>
            <person name="Liu J."/>
            <person name="Baran M.C."/>
            <person name="Acton T.B."/>
            <person name="Rost B."/>
            <person name="Montelione G.T."/>
            <person name="Tong L."/>
            <person name="Hunt J.F."/>
        </authorList>
    </citation>
    <scope>X-RAY CRYSTALLOGRAPHY (2.00 ANGSTROMS) IN COMPLEX WITH ZN(2+)</scope>
</reference>
<reference evidence="2 3" key="1">
    <citation type="journal article" date="2003" name="Mol. Microbiol.">
        <title>Genome-based analysis of virulence genes in a non-biofilm-forming Staphylococcus epidermidis strain (ATCC 12228).</title>
        <authorList>
            <person name="Zhang Y.Q."/>
            <person name="Ren S.X."/>
            <person name="Li H.L."/>
            <person name="Wang Y.X."/>
            <person name="Fu G."/>
            <person name="Yang J."/>
            <person name="Qin Z.Q."/>
            <person name="Miao Y.G."/>
            <person name="Wang W.Y."/>
            <person name="Chen R.S."/>
            <person name="Shen Y."/>
            <person name="Chen Z."/>
            <person name="Yuan Z.H."/>
            <person name="Zhao G.P."/>
            <person name="Qu D."/>
            <person name="Danchin A."/>
            <person name="Wen Y.M."/>
        </authorList>
    </citation>
    <scope>NUCLEOTIDE SEQUENCE [LARGE SCALE GENOMIC DNA]</scope>
    <source>
        <strain evidence="3">ATCC 12228 / FDA PCI 1200</strain>
    </source>
</reference>
<dbReference type="EMBL" id="AE015929">
    <property type="protein sequence ID" value="AAO05287.1"/>
    <property type="molecule type" value="Genomic_DNA"/>
</dbReference>
<dbReference type="GeneID" id="50018212"/>
<dbReference type="PDB" id="2QGS">
    <property type="method" value="X-ray"/>
    <property type="resolution" value="2.00 A"/>
    <property type="chains" value="A/B=1-217"/>
</dbReference>
<dbReference type="SMR" id="A0A0H2VIU2"/>
<dbReference type="CDD" id="cd00077">
    <property type="entry name" value="HDc"/>
    <property type="match status" value="1"/>
</dbReference>
<dbReference type="GO" id="GO:0046872">
    <property type="term" value="F:metal ion binding"/>
    <property type="evidence" value="ECO:0007669"/>
    <property type="project" value="UniProtKB-KW"/>
</dbReference>
<evidence type="ECO:0007829" key="4">
    <source>
        <dbReference type="PDB" id="2QGS"/>
    </source>
</evidence>
<dbReference type="RefSeq" id="WP_001829983.1">
    <property type="nucleotide sequence ID" value="NC_004461.1"/>
</dbReference>
<keyword evidence="4" id="KW-0862">Zinc</keyword>
<dbReference type="PANTHER" id="PTHR33594:SF1">
    <property type="entry name" value="HD_PDEASE DOMAIN-CONTAINING PROTEIN"/>
    <property type="match status" value="1"/>
</dbReference>
<dbReference type="HOGENOM" id="CLU_036524_2_2_9"/>
<accession>A0A0H2VIU2</accession>
<proteinExistence type="evidence at protein level"/>
<evidence type="ECO:0000313" key="2">
    <source>
        <dbReference type="EMBL" id="AAO05287.1"/>
    </source>
</evidence>
<dbReference type="EvolutionaryTrace" id="A0A0H2VIU2"/>
<keyword evidence="4" id="KW-0002">3D-structure</keyword>
<sequence length="217" mass="25362">MNSRMKIKKAYEYMKSFHQHDTTGHDIAHVERVYNNACYIAKRENITDTLVIELSSLLHDTVDSKLTDEILAYDQLKQFLSTLDLSSEISQQVLYIIKHMSYRAGKNNHVKLSIDGEIVRDADRLDAIGAIGIARTFQFSGHFGEPMWTETKLSNEELHTSLVEELDNSAIKHFYEKLFKLKDLMHTPTAKKLAEERHQFMIQYLKQFMSEWNFNKE</sequence>
<dbReference type="OrthoDB" id="9797344at2"/>
<dbReference type="AlphaFoldDB" id="A0A0H2VIU2"/>
<organism evidence="2 3">
    <name type="scientific">Staphylococcus epidermidis (strain ATCC 12228 / FDA PCI 1200)</name>
    <dbReference type="NCBI Taxonomy" id="176280"/>
    <lineage>
        <taxon>Bacteria</taxon>
        <taxon>Bacillati</taxon>
        <taxon>Bacillota</taxon>
        <taxon>Bacilli</taxon>
        <taxon>Bacillales</taxon>
        <taxon>Staphylococcaceae</taxon>
        <taxon>Staphylococcus</taxon>
    </lineage>
</organism>
<dbReference type="InterPro" id="IPR003607">
    <property type="entry name" value="HD/PDEase_dom"/>
</dbReference>
<dbReference type="Pfam" id="PF01966">
    <property type="entry name" value="HD"/>
    <property type="match status" value="1"/>
</dbReference>
<dbReference type="eggNOG" id="COG1418">
    <property type="taxonomic scope" value="Bacteria"/>
</dbReference>
<evidence type="ECO:0000313" key="3">
    <source>
        <dbReference type="Proteomes" id="UP000001411"/>
    </source>
</evidence>
<feature type="binding site" evidence="4">
    <location>
        <position position="29"/>
    </location>
    <ligand>
        <name>Zn(2+)</name>
        <dbReference type="ChEBI" id="CHEBI:29105"/>
    </ligand>
</feature>
<dbReference type="Gene3D" id="1.20.58.1910">
    <property type="match status" value="1"/>
</dbReference>
<dbReference type="PANTHER" id="PTHR33594">
    <property type="entry name" value="SUPERFAMILY HYDROLASE, PUTATIVE (AFU_ORTHOLOGUE AFUA_1G03035)-RELATED"/>
    <property type="match status" value="1"/>
</dbReference>
<dbReference type="PATRIC" id="fig|176280.10.peg.1648"/>
<dbReference type="Proteomes" id="UP000001411">
    <property type="component" value="Chromosome"/>
</dbReference>
<dbReference type="KEGG" id="sep:SE_1688"/>
<feature type="domain" description="HD/PDEase" evidence="1">
    <location>
        <begin position="22"/>
        <end position="137"/>
    </location>
</feature>
<feature type="binding site" evidence="4">
    <location>
        <position position="59"/>
    </location>
    <ligand>
        <name>Zn(2+)</name>
        <dbReference type="ChEBI" id="CHEBI:29105"/>
    </ligand>
</feature>
<feature type="binding site" evidence="4">
    <location>
        <position position="123"/>
    </location>
    <ligand>
        <name>Zn(2+)</name>
        <dbReference type="ChEBI" id="CHEBI:29105"/>
    </ligand>
</feature>
<dbReference type="PDBsum" id="2QGS"/>
<dbReference type="Gene3D" id="1.10.472.50">
    <property type="entry name" value="HD-domain/PDEase-like"/>
    <property type="match status" value="1"/>
</dbReference>
<dbReference type="SUPFAM" id="SSF109604">
    <property type="entry name" value="HD-domain/PDEase-like"/>
    <property type="match status" value="1"/>
</dbReference>
<evidence type="ECO:0000259" key="1">
    <source>
        <dbReference type="SMART" id="SM00471"/>
    </source>
</evidence>
<name>A0A0H2VIU2_STAES</name>
<gene>
    <name evidence="2" type="ordered locus">SE_1688</name>
</gene>
<dbReference type="SMART" id="SM00471">
    <property type="entry name" value="HDc"/>
    <property type="match status" value="1"/>
</dbReference>
<keyword evidence="4" id="KW-0479">Metal-binding</keyword>